<dbReference type="InterPro" id="IPR027417">
    <property type="entry name" value="P-loop_NTPase"/>
</dbReference>
<dbReference type="Gene3D" id="1.25.40.20">
    <property type="entry name" value="Ankyrin repeat-containing domain"/>
    <property type="match status" value="1"/>
</dbReference>
<evidence type="ECO:0000313" key="4">
    <source>
        <dbReference type="EMBL" id="TFK21926.1"/>
    </source>
</evidence>
<feature type="domain" description="Nephrocystin 3-like N-terminal" evidence="3">
    <location>
        <begin position="102"/>
        <end position="263"/>
    </location>
</feature>
<dbReference type="SUPFAM" id="SSF52540">
    <property type="entry name" value="P-loop containing nucleoside triphosphate hydrolases"/>
    <property type="match status" value="1"/>
</dbReference>
<sequence length="753" mass="83522">MGKKLSKPARVVVKPAKPSTEGELDVAPIVKVLEGAHGVKINGPVTVAGRDVVTNIYQNPPSASAAPTDAHKTLLDKVLESLGKLNFRDIVKENIAKRTPETGRWVIDSDWFKDWLMDLLGGIVWGTGMPGAGKTVLACIVVEHLQKLVEESESKDVCILFAFCRYTERLMVIDILFAILRQLLERHPQVLPFVMPMYERHKREGTRPSEGEIVGLLRQIATSGLFKKTFYILDGLDEAASDIQVDLLRILSSLRVHFFITSRPLDSLKDILPDARFLTIIASDPDIALLIDQKVDRIPALRRLLMDNATLKADVVSIIGSRSSGMFLLASLHLDMLKGCTNERQVRKALEGLPRGMDGMYDATMERIKAMPEHEADLAKRVLIWVTYAQEPLTAEQLVLAVSACPETFQFDDKMEPTGIESILSLCCGLLQLEASTGVLGEPIKLARFVHYSVAEYMVEKLKLHYPDDPHALIASTCIAFLRHCGFHNVLSQNSDDDREILDQLKSLLLQGTSMADYCYQYWGFHATRARLMPPSALEFLDDCKHYPFIQDEENPMQWNPILSFAIVVGHPSVETLESTHVAALYGICEYFDRFKSEGWTSAARHQYHRNLNRRASVESTPLILASMGGREDVVSVLLDVDGVDVNLTDGHGRTALLAAAVNHHVGVVKAILSRGGVDVNRAPPFWPRHAPLTCASEKGQHDIVRLLLDAEGIDVNGADAMGRTALMLATQKGHHDIIRMLVQTMGDAQSDS</sequence>
<name>A0A5C3KNV6_COPMA</name>
<dbReference type="InterPro" id="IPR002110">
    <property type="entry name" value="Ankyrin_rpt"/>
</dbReference>
<dbReference type="InterPro" id="IPR036770">
    <property type="entry name" value="Ankyrin_rpt-contain_sf"/>
</dbReference>
<dbReference type="OrthoDB" id="448455at2759"/>
<dbReference type="SMART" id="SM00248">
    <property type="entry name" value="ANK"/>
    <property type="match status" value="4"/>
</dbReference>
<feature type="non-terminal residue" evidence="4">
    <location>
        <position position="753"/>
    </location>
</feature>
<dbReference type="Gene3D" id="3.40.50.300">
    <property type="entry name" value="P-loop containing nucleotide triphosphate hydrolases"/>
    <property type="match status" value="1"/>
</dbReference>
<dbReference type="SUPFAM" id="SSF48403">
    <property type="entry name" value="Ankyrin repeat"/>
    <property type="match status" value="1"/>
</dbReference>
<dbReference type="Pfam" id="PF24883">
    <property type="entry name" value="NPHP3_N"/>
    <property type="match status" value="1"/>
</dbReference>
<dbReference type="PANTHER" id="PTHR10039:SF15">
    <property type="entry name" value="NACHT DOMAIN-CONTAINING PROTEIN"/>
    <property type="match status" value="1"/>
</dbReference>
<dbReference type="PROSITE" id="PS50297">
    <property type="entry name" value="ANK_REP_REGION"/>
    <property type="match status" value="1"/>
</dbReference>
<keyword evidence="5" id="KW-1185">Reference proteome</keyword>
<evidence type="ECO:0000313" key="5">
    <source>
        <dbReference type="Proteomes" id="UP000307440"/>
    </source>
</evidence>
<dbReference type="EMBL" id="ML210254">
    <property type="protein sequence ID" value="TFK21926.1"/>
    <property type="molecule type" value="Genomic_DNA"/>
</dbReference>
<keyword evidence="1" id="KW-0677">Repeat</keyword>
<evidence type="ECO:0000256" key="1">
    <source>
        <dbReference type="ARBA" id="ARBA00022737"/>
    </source>
</evidence>
<dbReference type="Proteomes" id="UP000307440">
    <property type="component" value="Unassembled WGS sequence"/>
</dbReference>
<dbReference type="AlphaFoldDB" id="A0A5C3KNV6"/>
<proteinExistence type="predicted"/>
<evidence type="ECO:0000256" key="2">
    <source>
        <dbReference type="PROSITE-ProRule" id="PRU00023"/>
    </source>
</evidence>
<gene>
    <name evidence="4" type="ORF">FA15DRAFT_623215</name>
</gene>
<keyword evidence="2" id="KW-0040">ANK repeat</keyword>
<dbReference type="PANTHER" id="PTHR10039">
    <property type="entry name" value="AMELOGENIN"/>
    <property type="match status" value="1"/>
</dbReference>
<reference evidence="4 5" key="1">
    <citation type="journal article" date="2019" name="Nat. Ecol. Evol.">
        <title>Megaphylogeny resolves global patterns of mushroom evolution.</title>
        <authorList>
            <person name="Varga T."/>
            <person name="Krizsan K."/>
            <person name="Foldi C."/>
            <person name="Dima B."/>
            <person name="Sanchez-Garcia M."/>
            <person name="Sanchez-Ramirez S."/>
            <person name="Szollosi G.J."/>
            <person name="Szarkandi J.G."/>
            <person name="Papp V."/>
            <person name="Albert L."/>
            <person name="Andreopoulos W."/>
            <person name="Angelini C."/>
            <person name="Antonin V."/>
            <person name="Barry K.W."/>
            <person name="Bougher N.L."/>
            <person name="Buchanan P."/>
            <person name="Buyck B."/>
            <person name="Bense V."/>
            <person name="Catcheside P."/>
            <person name="Chovatia M."/>
            <person name="Cooper J."/>
            <person name="Damon W."/>
            <person name="Desjardin D."/>
            <person name="Finy P."/>
            <person name="Geml J."/>
            <person name="Haridas S."/>
            <person name="Hughes K."/>
            <person name="Justo A."/>
            <person name="Karasinski D."/>
            <person name="Kautmanova I."/>
            <person name="Kiss B."/>
            <person name="Kocsube S."/>
            <person name="Kotiranta H."/>
            <person name="LaButti K.M."/>
            <person name="Lechner B.E."/>
            <person name="Liimatainen K."/>
            <person name="Lipzen A."/>
            <person name="Lukacs Z."/>
            <person name="Mihaltcheva S."/>
            <person name="Morgado L.N."/>
            <person name="Niskanen T."/>
            <person name="Noordeloos M.E."/>
            <person name="Ohm R.A."/>
            <person name="Ortiz-Santana B."/>
            <person name="Ovrebo C."/>
            <person name="Racz N."/>
            <person name="Riley R."/>
            <person name="Savchenko A."/>
            <person name="Shiryaev A."/>
            <person name="Soop K."/>
            <person name="Spirin V."/>
            <person name="Szebenyi C."/>
            <person name="Tomsovsky M."/>
            <person name="Tulloss R.E."/>
            <person name="Uehling J."/>
            <person name="Grigoriev I.V."/>
            <person name="Vagvolgyi C."/>
            <person name="Papp T."/>
            <person name="Martin F.M."/>
            <person name="Miettinen O."/>
            <person name="Hibbett D.S."/>
            <person name="Nagy L.G."/>
        </authorList>
    </citation>
    <scope>NUCLEOTIDE SEQUENCE [LARGE SCALE GENOMIC DNA]</scope>
    <source>
        <strain evidence="4 5">CBS 121175</strain>
    </source>
</reference>
<dbReference type="InterPro" id="IPR056884">
    <property type="entry name" value="NPHP3-like_N"/>
</dbReference>
<organism evidence="4 5">
    <name type="scientific">Coprinopsis marcescibilis</name>
    <name type="common">Agaric fungus</name>
    <name type="synonym">Psathyrella marcescibilis</name>
    <dbReference type="NCBI Taxonomy" id="230819"/>
    <lineage>
        <taxon>Eukaryota</taxon>
        <taxon>Fungi</taxon>
        <taxon>Dikarya</taxon>
        <taxon>Basidiomycota</taxon>
        <taxon>Agaricomycotina</taxon>
        <taxon>Agaricomycetes</taxon>
        <taxon>Agaricomycetidae</taxon>
        <taxon>Agaricales</taxon>
        <taxon>Agaricineae</taxon>
        <taxon>Psathyrellaceae</taxon>
        <taxon>Coprinopsis</taxon>
    </lineage>
</organism>
<dbReference type="PROSITE" id="PS50088">
    <property type="entry name" value="ANK_REPEAT"/>
    <property type="match status" value="1"/>
</dbReference>
<evidence type="ECO:0000259" key="3">
    <source>
        <dbReference type="Pfam" id="PF24883"/>
    </source>
</evidence>
<accession>A0A5C3KNV6</accession>
<dbReference type="Pfam" id="PF12796">
    <property type="entry name" value="Ank_2"/>
    <property type="match status" value="2"/>
</dbReference>
<protein>
    <recommendedName>
        <fullName evidence="3">Nephrocystin 3-like N-terminal domain-containing protein</fullName>
    </recommendedName>
</protein>
<dbReference type="STRING" id="230819.A0A5C3KNV6"/>
<feature type="repeat" description="ANK" evidence="2">
    <location>
        <begin position="722"/>
        <end position="753"/>
    </location>
</feature>